<keyword evidence="9" id="KW-0998">Cell outer membrane</keyword>
<dbReference type="InterPro" id="IPR045584">
    <property type="entry name" value="Pilin-like"/>
</dbReference>
<evidence type="ECO:0000256" key="1">
    <source>
        <dbReference type="ARBA" id="ARBA00004442"/>
    </source>
</evidence>
<keyword evidence="4" id="KW-1134">Transmembrane beta strand</keyword>
<reference evidence="14" key="1">
    <citation type="journal article" date="2021" name="Proc. Natl. Acad. Sci. U.S.A.">
        <title>A Catalog of Tens of Thousands of Viruses from Human Metagenomes Reveals Hidden Associations with Chronic Diseases.</title>
        <authorList>
            <person name="Tisza M.J."/>
            <person name="Buck C.B."/>
        </authorList>
    </citation>
    <scope>NUCLEOTIDE SEQUENCE</scope>
    <source>
        <strain evidence="14">CtIty1</strain>
    </source>
</reference>
<comment type="similarity">
    <text evidence="2">Belongs to the autotransporter-2 (AT-2) (TC 1.B.40) family.</text>
</comment>
<dbReference type="EMBL" id="BK032823">
    <property type="protein sequence ID" value="DAF62214.1"/>
    <property type="molecule type" value="Genomic_DNA"/>
</dbReference>
<keyword evidence="7" id="KW-0653">Protein transport</keyword>
<feature type="domain" description="Trimeric autotransporter adhesin YadA-like stalk" evidence="13">
    <location>
        <begin position="411"/>
        <end position="453"/>
    </location>
</feature>
<protein>
    <submittedName>
        <fullName evidence="14">Uncharacterized protein</fullName>
    </submittedName>
</protein>
<keyword evidence="3" id="KW-0813">Transport</keyword>
<accession>A0A8S5TG21</accession>
<dbReference type="InterPro" id="IPR011049">
    <property type="entry name" value="Serralysin-like_metalloprot_C"/>
</dbReference>
<dbReference type="InterPro" id="IPR008640">
    <property type="entry name" value="Adhesin_Head_dom"/>
</dbReference>
<evidence type="ECO:0000256" key="2">
    <source>
        <dbReference type="ARBA" id="ARBA00005848"/>
    </source>
</evidence>
<evidence type="ECO:0000256" key="3">
    <source>
        <dbReference type="ARBA" id="ARBA00022448"/>
    </source>
</evidence>
<feature type="domain" description="Trimeric autotransporter adhesin YadA-like head" evidence="12">
    <location>
        <begin position="283"/>
        <end position="300"/>
    </location>
</feature>
<evidence type="ECO:0000259" key="12">
    <source>
        <dbReference type="Pfam" id="PF05658"/>
    </source>
</evidence>
<sequence>MNKKNLLLTTLVLTSLSFPVLAVDNATGTGNGIAYGTNSNAVNTQDIAVGQSSKVENYVGQNGSVAIGYKSHVENMSGGVEASVGMGQTNYSGNMWSSARIPADPSKMVGSVAIGNNTYARTGSTMIGSHNYRGELGDVTIDTDHDGTRAASLNAYSTTVGANSFSNGAFTTNTGTYNIISSDYTGGRFSTPVKNFAATVNGSFNSVESYDSWSSTAGVANTVMGTANRVADSNGALVYGAGNEITNSRARIDNLNAENVASAKEFANKLRGSIISSNGGGATMAIGGGNKADNTRSTAIIGVNNSVVGSSASSKNNFVAGINNKLENVNNSVVIGVGDKDYVTSGLNNIVSIGTNAKVTADNSVALGSDSVANSAVATASASLNGRTYNFAGTNPVGTVSVGDSDKERTITNVAAGRISNTSTDAINGSQIHSVIQEMNSVASDTLTKANDYTDNQVNKVGAASAALAALHPLEFNKDYKWQFATGFGNYGNKTAVALGAFYQPNENILLSLGTTFGGHNNMVNGGATFRFGHNSEMNTDKQVATDAKVQELENRLKVMEEKYNELLQNQNK</sequence>
<name>A0A8S5TG21_9CAUD</name>
<proteinExistence type="inferred from homology"/>
<evidence type="ECO:0000256" key="4">
    <source>
        <dbReference type="ARBA" id="ARBA00022452"/>
    </source>
</evidence>
<dbReference type="GO" id="GO:0019867">
    <property type="term" value="C:outer membrane"/>
    <property type="evidence" value="ECO:0007669"/>
    <property type="project" value="InterPro"/>
</dbReference>
<organism evidence="14">
    <name type="scientific">Myoviridae sp. ctIty1</name>
    <dbReference type="NCBI Taxonomy" id="2827673"/>
    <lineage>
        <taxon>Viruses</taxon>
        <taxon>Duplodnaviria</taxon>
        <taxon>Heunggongvirae</taxon>
        <taxon>Uroviricota</taxon>
        <taxon>Caudoviricetes</taxon>
    </lineage>
</organism>
<feature type="domain" description="Trimeric autotransporter adhesin YadA-like head" evidence="12">
    <location>
        <begin position="351"/>
        <end position="371"/>
    </location>
</feature>
<keyword evidence="6" id="KW-0732">Signal</keyword>
<evidence type="ECO:0000256" key="5">
    <source>
        <dbReference type="ARBA" id="ARBA00022692"/>
    </source>
</evidence>
<dbReference type="GO" id="GO:0015031">
    <property type="term" value="P:protein transport"/>
    <property type="evidence" value="ECO:0007669"/>
    <property type="project" value="UniProtKB-KW"/>
</dbReference>
<evidence type="ECO:0000313" key="14">
    <source>
        <dbReference type="EMBL" id="DAF62214.1"/>
    </source>
</evidence>
<dbReference type="Gene3D" id="3.30.1300.30">
    <property type="entry name" value="GSPII I/J protein-like"/>
    <property type="match status" value="1"/>
</dbReference>
<feature type="domain" description="Trimeric autotransporter adhesin YadA-like head" evidence="12">
    <location>
        <begin position="44"/>
        <end position="71"/>
    </location>
</feature>
<comment type="subcellular location">
    <subcellularLocation>
        <location evidence="1">Cell outer membrane</location>
    </subcellularLocation>
</comment>
<evidence type="ECO:0000259" key="11">
    <source>
        <dbReference type="Pfam" id="PF03895"/>
    </source>
</evidence>
<keyword evidence="5" id="KW-0812">Transmembrane</keyword>
<evidence type="ECO:0000259" key="13">
    <source>
        <dbReference type="Pfam" id="PF05662"/>
    </source>
</evidence>
<dbReference type="InterPro" id="IPR005594">
    <property type="entry name" value="YadA_C"/>
</dbReference>
<dbReference type="Pfam" id="PF05658">
    <property type="entry name" value="YadA_head"/>
    <property type="match status" value="3"/>
</dbReference>
<evidence type="ECO:0000256" key="9">
    <source>
        <dbReference type="ARBA" id="ARBA00023237"/>
    </source>
</evidence>
<dbReference type="Pfam" id="PF03895">
    <property type="entry name" value="YadA_anchor"/>
    <property type="match status" value="1"/>
</dbReference>
<evidence type="ECO:0000256" key="7">
    <source>
        <dbReference type="ARBA" id="ARBA00022927"/>
    </source>
</evidence>
<evidence type="ECO:0000256" key="6">
    <source>
        <dbReference type="ARBA" id="ARBA00022729"/>
    </source>
</evidence>
<evidence type="ECO:0000256" key="10">
    <source>
        <dbReference type="SAM" id="Coils"/>
    </source>
</evidence>
<feature type="domain" description="Trimeric autotransporter adhesin YadA-like C-terminal membrane anchor" evidence="11">
    <location>
        <begin position="480"/>
        <end position="532"/>
    </location>
</feature>
<dbReference type="Gene3D" id="2.150.10.10">
    <property type="entry name" value="Serralysin-like metalloprotease, C-terminal"/>
    <property type="match status" value="2"/>
</dbReference>
<dbReference type="SUPFAM" id="SSF54523">
    <property type="entry name" value="Pili subunits"/>
    <property type="match status" value="1"/>
</dbReference>
<keyword evidence="10" id="KW-0175">Coiled coil</keyword>
<dbReference type="Pfam" id="PF05662">
    <property type="entry name" value="YadA_stalk"/>
    <property type="match status" value="1"/>
</dbReference>
<dbReference type="InterPro" id="IPR008635">
    <property type="entry name" value="Coiled_stalk_dom"/>
</dbReference>
<dbReference type="SUPFAM" id="SSF101967">
    <property type="entry name" value="Adhesin YadA, collagen-binding domain"/>
    <property type="match status" value="1"/>
</dbReference>
<keyword evidence="8" id="KW-0472">Membrane</keyword>
<evidence type="ECO:0000256" key="8">
    <source>
        <dbReference type="ARBA" id="ARBA00023136"/>
    </source>
</evidence>
<feature type="coiled-coil region" evidence="10">
    <location>
        <begin position="543"/>
        <end position="570"/>
    </location>
</feature>